<dbReference type="InterPro" id="IPR027969">
    <property type="entry name" value="Small_membr_AKAP"/>
</dbReference>
<keyword evidence="11" id="KW-1185">Reference proteome</keyword>
<dbReference type="EMBL" id="KN122834">
    <property type="protein sequence ID" value="KFO27972.1"/>
    <property type="molecule type" value="Genomic_DNA"/>
</dbReference>
<proteinExistence type="inferred from homology"/>
<accession>A0A091DA60</accession>
<keyword evidence="4" id="KW-1003">Cell membrane</keyword>
<protein>
    <recommendedName>
        <fullName evidence="3">Small membrane A-kinase anchor protein</fullName>
    </recommendedName>
</protein>
<evidence type="ECO:0000313" key="10">
    <source>
        <dbReference type="EMBL" id="KFO27972.1"/>
    </source>
</evidence>
<dbReference type="Proteomes" id="UP000028990">
    <property type="component" value="Unassembled WGS sequence"/>
</dbReference>
<comment type="subcellular location">
    <subcellularLocation>
        <location evidence="1">Cell membrane</location>
    </subcellularLocation>
</comment>
<dbReference type="AlphaFoldDB" id="A0A091DA60"/>
<keyword evidence="5" id="KW-0519">Myristate</keyword>
<dbReference type="PANTHER" id="PTHR36471:SF1">
    <property type="entry name" value="SMALL MEMBRANE A-KINASE ANCHOR PROTEIN"/>
    <property type="match status" value="1"/>
</dbReference>
<evidence type="ECO:0000256" key="9">
    <source>
        <dbReference type="SAM" id="MobiDB-lite"/>
    </source>
</evidence>
<dbReference type="PANTHER" id="PTHR36471">
    <property type="entry name" value="SMALL MEMBRANE A-KINASE ANCHOR PROTEIN"/>
    <property type="match status" value="1"/>
</dbReference>
<evidence type="ECO:0000256" key="2">
    <source>
        <dbReference type="ARBA" id="ARBA00007307"/>
    </source>
</evidence>
<sequence length="94" mass="10698">MGCVKSKQTFPFSTNLETDRQCGSEESFMPEERLRRRSSPCKAQGDTKAQPGVSTAVTEYADCLSWEILHDALQQWARNNIKYHDIPYIESEGP</sequence>
<dbReference type="GO" id="GO:0034237">
    <property type="term" value="F:protein kinase A regulatory subunit binding"/>
    <property type="evidence" value="ECO:0007669"/>
    <property type="project" value="InterPro"/>
</dbReference>
<evidence type="ECO:0000256" key="3">
    <source>
        <dbReference type="ARBA" id="ARBA00016882"/>
    </source>
</evidence>
<evidence type="ECO:0000256" key="1">
    <source>
        <dbReference type="ARBA" id="ARBA00004236"/>
    </source>
</evidence>
<keyword evidence="7" id="KW-0564">Palmitate</keyword>
<name>A0A091DA60_FUKDA</name>
<evidence type="ECO:0000256" key="7">
    <source>
        <dbReference type="ARBA" id="ARBA00023139"/>
    </source>
</evidence>
<evidence type="ECO:0000313" key="11">
    <source>
        <dbReference type="Proteomes" id="UP000028990"/>
    </source>
</evidence>
<evidence type="ECO:0000256" key="6">
    <source>
        <dbReference type="ARBA" id="ARBA00023136"/>
    </source>
</evidence>
<keyword evidence="8" id="KW-0449">Lipoprotein</keyword>
<evidence type="ECO:0000256" key="4">
    <source>
        <dbReference type="ARBA" id="ARBA00022475"/>
    </source>
</evidence>
<dbReference type="OrthoDB" id="8907307at2759"/>
<dbReference type="Pfam" id="PF15127">
    <property type="entry name" value="SmAKAP"/>
    <property type="match status" value="1"/>
</dbReference>
<evidence type="ECO:0000256" key="5">
    <source>
        <dbReference type="ARBA" id="ARBA00022707"/>
    </source>
</evidence>
<gene>
    <name evidence="10" type="ORF">H920_10653</name>
</gene>
<dbReference type="GO" id="GO:0005886">
    <property type="term" value="C:plasma membrane"/>
    <property type="evidence" value="ECO:0007669"/>
    <property type="project" value="UniProtKB-SubCell"/>
</dbReference>
<reference evidence="10 11" key="1">
    <citation type="submission" date="2013-11" db="EMBL/GenBank/DDBJ databases">
        <title>The Damaraland mole rat (Fukomys damarensis) genome and evolution of African mole rats.</title>
        <authorList>
            <person name="Gladyshev V.N."/>
            <person name="Fang X."/>
        </authorList>
    </citation>
    <scope>NUCLEOTIDE SEQUENCE [LARGE SCALE GENOMIC DNA]</scope>
    <source>
        <tissue evidence="10">Liver</tissue>
    </source>
</reference>
<evidence type="ECO:0000256" key="8">
    <source>
        <dbReference type="ARBA" id="ARBA00023288"/>
    </source>
</evidence>
<organism evidence="10 11">
    <name type="scientific">Fukomys damarensis</name>
    <name type="common">Damaraland mole rat</name>
    <name type="synonym">Cryptomys damarensis</name>
    <dbReference type="NCBI Taxonomy" id="885580"/>
    <lineage>
        <taxon>Eukaryota</taxon>
        <taxon>Metazoa</taxon>
        <taxon>Chordata</taxon>
        <taxon>Craniata</taxon>
        <taxon>Vertebrata</taxon>
        <taxon>Euteleostomi</taxon>
        <taxon>Mammalia</taxon>
        <taxon>Eutheria</taxon>
        <taxon>Euarchontoglires</taxon>
        <taxon>Glires</taxon>
        <taxon>Rodentia</taxon>
        <taxon>Hystricomorpha</taxon>
        <taxon>Bathyergidae</taxon>
        <taxon>Fukomys</taxon>
    </lineage>
</organism>
<comment type="similarity">
    <text evidence="2">Belongs to the small membrane AKAP family.</text>
</comment>
<keyword evidence="6" id="KW-0472">Membrane</keyword>
<dbReference type="eggNOG" id="ENOG502S8S1">
    <property type="taxonomic scope" value="Eukaryota"/>
</dbReference>
<feature type="region of interest" description="Disordered" evidence="9">
    <location>
        <begin position="21"/>
        <end position="49"/>
    </location>
</feature>